<feature type="domain" description="Stress-response A/B barrel" evidence="1">
    <location>
        <begin position="6"/>
        <end position="99"/>
    </location>
</feature>
<protein>
    <submittedName>
        <fullName evidence="2">Stress responsive A/B Barrel Domain</fullName>
    </submittedName>
</protein>
<sequence>MVEAMIRHVVTFTWAPTASREQIAATIEALRGLRHEVGGMSYLVVAEDAGLTEGNASAVLIADFPDAEAFYRYAQDPVHLSVIAEFVRPILHSRAAVQYRA</sequence>
<accession>A0A285V8B4</accession>
<dbReference type="EMBL" id="OBQI01000004">
    <property type="protein sequence ID" value="SOC50187.1"/>
    <property type="molecule type" value="Genomic_DNA"/>
</dbReference>
<dbReference type="Pfam" id="PF07876">
    <property type="entry name" value="Dabb"/>
    <property type="match status" value="1"/>
</dbReference>
<dbReference type="InterPro" id="IPR013097">
    <property type="entry name" value="Dabb"/>
</dbReference>
<organism evidence="2 3">
    <name type="scientific">Blastococcus aggregatus</name>
    <dbReference type="NCBI Taxonomy" id="38502"/>
    <lineage>
        <taxon>Bacteria</taxon>
        <taxon>Bacillati</taxon>
        <taxon>Actinomycetota</taxon>
        <taxon>Actinomycetes</taxon>
        <taxon>Geodermatophilales</taxon>
        <taxon>Geodermatophilaceae</taxon>
        <taxon>Blastococcus</taxon>
    </lineage>
</organism>
<dbReference type="Proteomes" id="UP000219435">
    <property type="component" value="Unassembled WGS sequence"/>
</dbReference>
<dbReference type="InterPro" id="IPR011008">
    <property type="entry name" value="Dimeric_a/b-barrel"/>
</dbReference>
<evidence type="ECO:0000259" key="1">
    <source>
        <dbReference type="PROSITE" id="PS51502"/>
    </source>
</evidence>
<dbReference type="AlphaFoldDB" id="A0A285V8B4"/>
<proteinExistence type="predicted"/>
<dbReference type="Gene3D" id="3.30.70.100">
    <property type="match status" value="1"/>
</dbReference>
<name>A0A285V8B4_9ACTN</name>
<gene>
    <name evidence="2" type="ORF">SAMN05660748_2928</name>
</gene>
<evidence type="ECO:0000313" key="3">
    <source>
        <dbReference type="Proteomes" id="UP000219435"/>
    </source>
</evidence>
<evidence type="ECO:0000313" key="2">
    <source>
        <dbReference type="EMBL" id="SOC50187.1"/>
    </source>
</evidence>
<reference evidence="3" key="1">
    <citation type="submission" date="2017-08" db="EMBL/GenBank/DDBJ databases">
        <authorList>
            <person name="Varghese N."/>
            <person name="Submissions S."/>
        </authorList>
    </citation>
    <scope>NUCLEOTIDE SEQUENCE [LARGE SCALE GENOMIC DNA]</scope>
    <source>
        <strain evidence="3">DSM 4725</strain>
    </source>
</reference>
<dbReference type="SMART" id="SM00886">
    <property type="entry name" value="Dabb"/>
    <property type="match status" value="1"/>
</dbReference>
<dbReference type="SUPFAM" id="SSF54909">
    <property type="entry name" value="Dimeric alpha+beta barrel"/>
    <property type="match status" value="1"/>
</dbReference>
<keyword evidence="3" id="KW-1185">Reference proteome</keyword>
<dbReference type="PROSITE" id="PS51502">
    <property type="entry name" value="S_R_A_B_BARREL"/>
    <property type="match status" value="1"/>
</dbReference>